<dbReference type="Proteomes" id="UP001550850">
    <property type="component" value="Unassembled WGS sequence"/>
</dbReference>
<feature type="compositionally biased region" description="Basic residues" evidence="1">
    <location>
        <begin position="224"/>
        <end position="234"/>
    </location>
</feature>
<feature type="transmembrane region" description="Helical" evidence="2">
    <location>
        <begin position="75"/>
        <end position="94"/>
    </location>
</feature>
<feature type="transmembrane region" description="Helical" evidence="2">
    <location>
        <begin position="126"/>
        <end position="148"/>
    </location>
</feature>
<feature type="region of interest" description="Disordered" evidence="1">
    <location>
        <begin position="152"/>
        <end position="171"/>
    </location>
</feature>
<evidence type="ECO:0000313" key="4">
    <source>
        <dbReference type="Proteomes" id="UP001550850"/>
    </source>
</evidence>
<accession>A0ABV2YFB7</accession>
<keyword evidence="4" id="KW-1185">Reference proteome</keyword>
<organism evidence="3 4">
    <name type="scientific">Streptomyces fragilis</name>
    <dbReference type="NCBI Taxonomy" id="67301"/>
    <lineage>
        <taxon>Bacteria</taxon>
        <taxon>Bacillati</taxon>
        <taxon>Actinomycetota</taxon>
        <taxon>Actinomycetes</taxon>
        <taxon>Kitasatosporales</taxon>
        <taxon>Streptomycetaceae</taxon>
        <taxon>Streptomyces</taxon>
    </lineage>
</organism>
<feature type="region of interest" description="Disordered" evidence="1">
    <location>
        <begin position="189"/>
        <end position="234"/>
    </location>
</feature>
<feature type="transmembrane region" description="Helical" evidence="2">
    <location>
        <begin position="101"/>
        <end position="120"/>
    </location>
</feature>
<dbReference type="RefSeq" id="WP_174721654.1">
    <property type="nucleotide sequence ID" value="NZ_BEVZ01000008.1"/>
</dbReference>
<feature type="compositionally biased region" description="Low complexity" evidence="1">
    <location>
        <begin position="194"/>
        <end position="212"/>
    </location>
</feature>
<sequence length="252" mass="26888">MTYAPHAPRGSLSRRPPGTWHEGADSRPQADTRLLGDRGTKAMKTVATVGSGLIYGYWAAANTRDGGPITGWNTFYGFMTALAFMLALAAMLALTPRLSRGIRAVAWAAFTGVALGFLVSTTDTSVIRSVVLGGALAVGVFVSALYRIQTRPRPGDARTGDPGYPVTDRQDALRVEEYGQESFTARTAREAVGPAASTAPAAPASPTAPASAGRPADHGTVGHRQLRRRRGGGKVRLLTRRRRMARSIRRHH</sequence>
<keyword evidence="2" id="KW-0812">Transmembrane</keyword>
<evidence type="ECO:0000256" key="2">
    <source>
        <dbReference type="SAM" id="Phobius"/>
    </source>
</evidence>
<keyword evidence="2" id="KW-0472">Membrane</keyword>
<proteinExistence type="predicted"/>
<gene>
    <name evidence="3" type="ORF">AB0E65_09415</name>
</gene>
<feature type="region of interest" description="Disordered" evidence="1">
    <location>
        <begin position="1"/>
        <end position="32"/>
    </location>
</feature>
<comment type="caution">
    <text evidence="3">The sequence shown here is derived from an EMBL/GenBank/DDBJ whole genome shotgun (WGS) entry which is preliminary data.</text>
</comment>
<evidence type="ECO:0008006" key="5">
    <source>
        <dbReference type="Google" id="ProtNLM"/>
    </source>
</evidence>
<dbReference type="EMBL" id="JBEZUR010000010">
    <property type="protein sequence ID" value="MEU3554423.1"/>
    <property type="molecule type" value="Genomic_DNA"/>
</dbReference>
<protein>
    <recommendedName>
        <fullName evidence="5">Integral membrane protein</fullName>
    </recommendedName>
</protein>
<name>A0ABV2YFB7_9ACTN</name>
<feature type="transmembrane region" description="Helical" evidence="2">
    <location>
        <begin position="42"/>
        <end position="60"/>
    </location>
</feature>
<feature type="compositionally biased region" description="Basic and acidic residues" evidence="1">
    <location>
        <begin position="22"/>
        <end position="32"/>
    </location>
</feature>
<evidence type="ECO:0000256" key="1">
    <source>
        <dbReference type="SAM" id="MobiDB-lite"/>
    </source>
</evidence>
<reference evidence="3 4" key="1">
    <citation type="submission" date="2024-06" db="EMBL/GenBank/DDBJ databases">
        <title>The Natural Products Discovery Center: Release of the First 8490 Sequenced Strains for Exploring Actinobacteria Biosynthetic Diversity.</title>
        <authorList>
            <person name="Kalkreuter E."/>
            <person name="Kautsar S.A."/>
            <person name="Yang D."/>
            <person name="Bader C.D."/>
            <person name="Teijaro C.N."/>
            <person name="Fluegel L."/>
            <person name="Davis C.M."/>
            <person name="Simpson J.R."/>
            <person name="Lauterbach L."/>
            <person name="Steele A.D."/>
            <person name="Gui C."/>
            <person name="Meng S."/>
            <person name="Li G."/>
            <person name="Viehrig K."/>
            <person name="Ye F."/>
            <person name="Su P."/>
            <person name="Kiefer A.F."/>
            <person name="Nichols A."/>
            <person name="Cepeda A.J."/>
            <person name="Yan W."/>
            <person name="Fan B."/>
            <person name="Jiang Y."/>
            <person name="Adhikari A."/>
            <person name="Zheng C.-J."/>
            <person name="Schuster L."/>
            <person name="Cowan T.M."/>
            <person name="Smanski M.J."/>
            <person name="Chevrette M.G."/>
            <person name="De Carvalho L.P.S."/>
            <person name="Shen B."/>
        </authorList>
    </citation>
    <scope>NUCLEOTIDE SEQUENCE [LARGE SCALE GENOMIC DNA]</scope>
    <source>
        <strain evidence="3 4">NPDC038104</strain>
    </source>
</reference>
<evidence type="ECO:0000313" key="3">
    <source>
        <dbReference type="EMBL" id="MEU3554423.1"/>
    </source>
</evidence>
<keyword evidence="2" id="KW-1133">Transmembrane helix</keyword>